<dbReference type="Proteomes" id="UP000018208">
    <property type="component" value="Unassembled WGS sequence"/>
</dbReference>
<protein>
    <submittedName>
        <fullName evidence="1">Uncharacterized protein</fullName>
    </submittedName>
</protein>
<keyword evidence="3" id="KW-1185">Reference proteome</keyword>
<reference evidence="1 2" key="1">
    <citation type="journal article" date="2014" name="PLoS Genet.">
        <title>The Genome of Spironucleus salmonicida Highlights a Fish Pathogen Adapted to Fluctuating Environments.</title>
        <authorList>
            <person name="Xu F."/>
            <person name="Jerlstrom-Hultqvist J."/>
            <person name="Einarsson E."/>
            <person name="Astvaldsson A."/>
            <person name="Svard S.G."/>
            <person name="Andersson J.O."/>
        </authorList>
    </citation>
    <scope>NUCLEOTIDE SEQUENCE</scope>
    <source>
        <strain evidence="2">ATCC 50377</strain>
    </source>
</reference>
<dbReference type="EMBL" id="AUWU02000008">
    <property type="protein sequence ID" value="KAH0570090.1"/>
    <property type="molecule type" value="Genomic_DNA"/>
</dbReference>
<accession>V6LDQ4</accession>
<sequence>MGQDSSTQWLTAVFKSDITTMNKLQLYRCVDESRTSKRRGFCGIHYASYFGNEKSINYLKDKEAYLLTKYPVWINVYTYDNKSVLLPEGLSYQCILALQGQFDLLKQSLSIYDVIQSQVPLLSCVIIGKGYNQMKSWNHQLFRNILQSNSIYNNPLMLSALLGNHAYTQFILKNIRSISFENYDWMIEEAMKIIPDIRNNIIYKGLQHLVAPTLEFENSKYQIEQAKKGFIHADDNTGGYNYRNLSISDFVDTQINTSQETLLNSCVFSSNIGSQGMSD</sequence>
<evidence type="ECO:0000313" key="2">
    <source>
        <dbReference type="EMBL" id="KAH0570090.1"/>
    </source>
</evidence>
<dbReference type="AlphaFoldDB" id="V6LDQ4"/>
<name>V6LDQ4_9EUKA</name>
<evidence type="ECO:0000313" key="3">
    <source>
        <dbReference type="Proteomes" id="UP000018208"/>
    </source>
</evidence>
<dbReference type="VEuPathDB" id="GiardiaDB:SS50377_28065"/>
<organism evidence="1">
    <name type="scientific">Spironucleus salmonicida</name>
    <dbReference type="NCBI Taxonomy" id="348837"/>
    <lineage>
        <taxon>Eukaryota</taxon>
        <taxon>Metamonada</taxon>
        <taxon>Diplomonadida</taxon>
        <taxon>Hexamitidae</taxon>
        <taxon>Hexamitinae</taxon>
        <taxon>Spironucleus</taxon>
    </lineage>
</organism>
<reference evidence="2" key="2">
    <citation type="submission" date="2020-12" db="EMBL/GenBank/DDBJ databases">
        <title>New Spironucleus salmonicida genome in near-complete chromosomes.</title>
        <authorList>
            <person name="Xu F."/>
            <person name="Kurt Z."/>
            <person name="Jimenez-Gonzalez A."/>
            <person name="Astvaldsson A."/>
            <person name="Andersson J.O."/>
            <person name="Svard S.G."/>
        </authorList>
    </citation>
    <scope>NUCLEOTIDE SEQUENCE</scope>
    <source>
        <strain evidence="2">ATCC 50377</strain>
    </source>
</reference>
<gene>
    <name evidence="1" type="ORF">SS50377_17937</name>
    <name evidence="2" type="ORF">SS50377_28065</name>
</gene>
<evidence type="ECO:0000313" key="1">
    <source>
        <dbReference type="EMBL" id="EST42617.1"/>
    </source>
</evidence>
<dbReference type="EMBL" id="KI546159">
    <property type="protein sequence ID" value="EST42617.1"/>
    <property type="molecule type" value="Genomic_DNA"/>
</dbReference>
<proteinExistence type="predicted"/>